<dbReference type="InterPro" id="IPR050275">
    <property type="entry name" value="PGM_Phosphatase"/>
</dbReference>
<sequence length="215" mass="23724">MELLLVRHGRPHRQHAADGDGADPHLTPQGRAEADLLADYLADHPATAPTVVYSSPMRRARQTAEAITSRLVVPLRVDDRLREFDHGAPSYVPLELTAPGQTQAELWRALETGVWGRHTFDPDAFARRIDAVFDEIIATNRSTTVAVVCHGGVLNSFLGGVLARPRGMFFQPEYTSVCRVVASGRGRRLLTLNETTHLQLGRAAEPDAVRDRRHA</sequence>
<dbReference type="Pfam" id="PF00300">
    <property type="entry name" value="His_Phos_1"/>
    <property type="match status" value="1"/>
</dbReference>
<dbReference type="GO" id="GO:0016791">
    <property type="term" value="F:phosphatase activity"/>
    <property type="evidence" value="ECO:0007669"/>
    <property type="project" value="TreeGrafter"/>
</dbReference>
<evidence type="ECO:0000256" key="1">
    <source>
        <dbReference type="PIRSR" id="PIRSR613078-1"/>
    </source>
</evidence>
<evidence type="ECO:0000256" key="2">
    <source>
        <dbReference type="PIRSR" id="PIRSR613078-2"/>
    </source>
</evidence>
<dbReference type="OrthoDB" id="5241674at2"/>
<dbReference type="SMART" id="SM00855">
    <property type="entry name" value="PGAM"/>
    <property type="match status" value="1"/>
</dbReference>
<dbReference type="InterPro" id="IPR013078">
    <property type="entry name" value="His_Pase_superF_clade-1"/>
</dbReference>
<dbReference type="RefSeq" id="WP_147112843.1">
    <property type="nucleotide sequence ID" value="NZ_BJVJ01000066.1"/>
</dbReference>
<evidence type="ECO:0000313" key="5">
    <source>
        <dbReference type="Proteomes" id="UP000321685"/>
    </source>
</evidence>
<protein>
    <submittedName>
        <fullName evidence="4">Phosphoglycerate mutase</fullName>
    </submittedName>
</protein>
<keyword evidence="5" id="KW-1185">Reference proteome</keyword>
<feature type="binding site" evidence="2">
    <location>
        <position position="59"/>
    </location>
    <ligand>
        <name>substrate</name>
    </ligand>
</feature>
<feature type="region of interest" description="Disordered" evidence="3">
    <location>
        <begin position="1"/>
        <end position="28"/>
    </location>
</feature>
<name>A0A511DQ53_9PSEU</name>
<evidence type="ECO:0000313" key="4">
    <source>
        <dbReference type="EMBL" id="GEL25874.1"/>
    </source>
</evidence>
<evidence type="ECO:0000256" key="3">
    <source>
        <dbReference type="SAM" id="MobiDB-lite"/>
    </source>
</evidence>
<dbReference type="SUPFAM" id="SSF53254">
    <property type="entry name" value="Phosphoglycerate mutase-like"/>
    <property type="match status" value="1"/>
</dbReference>
<dbReference type="Gene3D" id="3.40.50.1240">
    <property type="entry name" value="Phosphoglycerate mutase-like"/>
    <property type="match status" value="1"/>
</dbReference>
<reference evidence="4 5" key="1">
    <citation type="submission" date="2019-07" db="EMBL/GenBank/DDBJ databases">
        <title>Whole genome shotgun sequence of Pseudonocardia sulfidoxydans NBRC 16205.</title>
        <authorList>
            <person name="Hosoyama A."/>
            <person name="Uohara A."/>
            <person name="Ohji S."/>
            <person name="Ichikawa N."/>
        </authorList>
    </citation>
    <scope>NUCLEOTIDE SEQUENCE [LARGE SCALE GENOMIC DNA]</scope>
    <source>
        <strain evidence="4 5">NBRC 16205</strain>
    </source>
</reference>
<organism evidence="4 5">
    <name type="scientific">Pseudonocardia sulfidoxydans NBRC 16205</name>
    <dbReference type="NCBI Taxonomy" id="1223511"/>
    <lineage>
        <taxon>Bacteria</taxon>
        <taxon>Bacillati</taxon>
        <taxon>Actinomycetota</taxon>
        <taxon>Actinomycetes</taxon>
        <taxon>Pseudonocardiales</taxon>
        <taxon>Pseudonocardiaceae</taxon>
        <taxon>Pseudonocardia</taxon>
    </lineage>
</organism>
<dbReference type="CDD" id="cd07067">
    <property type="entry name" value="HP_PGM_like"/>
    <property type="match status" value="1"/>
</dbReference>
<comment type="caution">
    <text evidence="4">The sequence shown here is derived from an EMBL/GenBank/DDBJ whole genome shotgun (WGS) entry which is preliminary data.</text>
</comment>
<dbReference type="EMBL" id="BJVJ01000066">
    <property type="protein sequence ID" value="GEL25874.1"/>
    <property type="molecule type" value="Genomic_DNA"/>
</dbReference>
<dbReference type="AlphaFoldDB" id="A0A511DQ53"/>
<feature type="active site" description="Proton donor/acceptor" evidence="1">
    <location>
        <position position="83"/>
    </location>
</feature>
<accession>A0A511DQ53</accession>
<dbReference type="Proteomes" id="UP000321685">
    <property type="component" value="Unassembled WGS sequence"/>
</dbReference>
<dbReference type="InterPro" id="IPR029033">
    <property type="entry name" value="His_PPase_superfam"/>
</dbReference>
<proteinExistence type="predicted"/>
<dbReference type="PANTHER" id="PTHR48100">
    <property type="entry name" value="BROAD-SPECIFICITY PHOSPHATASE YOR283W-RELATED"/>
    <property type="match status" value="1"/>
</dbReference>
<feature type="active site" description="Tele-phosphohistidine intermediate" evidence="1">
    <location>
        <position position="8"/>
    </location>
</feature>
<gene>
    <name evidence="4" type="ORF">PSU4_48280</name>
</gene>